<comment type="caution">
    <text evidence="1">The sequence shown here is derived from an EMBL/GenBank/DDBJ whole genome shotgun (WGS) entry which is preliminary data.</text>
</comment>
<reference evidence="1 2" key="1">
    <citation type="journal article" date="2023" name="Science">
        <title>Complex scaffold remodeling in plant triterpene biosynthesis.</title>
        <authorList>
            <person name="De La Pena R."/>
            <person name="Hodgson H."/>
            <person name="Liu J.C."/>
            <person name="Stephenson M.J."/>
            <person name="Martin A.C."/>
            <person name="Owen C."/>
            <person name="Harkess A."/>
            <person name="Leebens-Mack J."/>
            <person name="Jimenez L.E."/>
            <person name="Osbourn A."/>
            <person name="Sattely E.S."/>
        </authorList>
    </citation>
    <scope>NUCLEOTIDE SEQUENCE [LARGE SCALE GENOMIC DNA]</scope>
    <source>
        <strain evidence="2">cv. JPN11</strain>
        <tissue evidence="1">Leaf</tissue>
    </source>
</reference>
<accession>A0ACC1YIW2</accession>
<evidence type="ECO:0000313" key="1">
    <source>
        <dbReference type="EMBL" id="KAJ4723376.1"/>
    </source>
</evidence>
<evidence type="ECO:0000313" key="2">
    <source>
        <dbReference type="Proteomes" id="UP001164539"/>
    </source>
</evidence>
<keyword evidence="1" id="KW-0239">DNA-directed DNA polymerase</keyword>
<dbReference type="EMBL" id="CM051396">
    <property type="protein sequence ID" value="KAJ4723376.1"/>
    <property type="molecule type" value="Genomic_DNA"/>
</dbReference>
<sequence length="144" mass="17100">MKKMLKFNIYHDKKVQNNISTFYRVYVVNNDVVNVDKNGMEESWKDTYEDTKIFKKKKKKLHERLTCRRYITPSNLDRVLNLRLKLISGKAKLRKLALFKIEEASHLGKANLKDRDARLFSVNDQKLKFHFGGERPNVPFEDPL</sequence>
<keyword evidence="2" id="KW-1185">Reference proteome</keyword>
<gene>
    <name evidence="1" type="ORF">OWV82_006756</name>
</gene>
<dbReference type="Proteomes" id="UP001164539">
    <property type="component" value="Chromosome 3"/>
</dbReference>
<proteinExistence type="predicted"/>
<keyword evidence="1" id="KW-0808">Transferase</keyword>
<organism evidence="1 2">
    <name type="scientific">Melia azedarach</name>
    <name type="common">Chinaberry tree</name>
    <dbReference type="NCBI Taxonomy" id="155640"/>
    <lineage>
        <taxon>Eukaryota</taxon>
        <taxon>Viridiplantae</taxon>
        <taxon>Streptophyta</taxon>
        <taxon>Embryophyta</taxon>
        <taxon>Tracheophyta</taxon>
        <taxon>Spermatophyta</taxon>
        <taxon>Magnoliopsida</taxon>
        <taxon>eudicotyledons</taxon>
        <taxon>Gunneridae</taxon>
        <taxon>Pentapetalae</taxon>
        <taxon>rosids</taxon>
        <taxon>malvids</taxon>
        <taxon>Sapindales</taxon>
        <taxon>Meliaceae</taxon>
        <taxon>Melia</taxon>
    </lineage>
</organism>
<name>A0ACC1YIW2_MELAZ</name>
<keyword evidence="1" id="KW-0548">Nucleotidyltransferase</keyword>
<protein>
    <submittedName>
        <fullName evidence="1">DNA-directed DNA polymerase</fullName>
    </submittedName>
</protein>